<keyword evidence="1" id="KW-0732">Signal</keyword>
<evidence type="ECO:0000256" key="1">
    <source>
        <dbReference type="SAM" id="SignalP"/>
    </source>
</evidence>
<feature type="signal peptide" evidence="1">
    <location>
        <begin position="1"/>
        <end position="26"/>
    </location>
</feature>
<organism evidence="2">
    <name type="scientific">Arion vulgaris</name>
    <dbReference type="NCBI Taxonomy" id="1028688"/>
    <lineage>
        <taxon>Eukaryota</taxon>
        <taxon>Metazoa</taxon>
        <taxon>Spiralia</taxon>
        <taxon>Lophotrochozoa</taxon>
        <taxon>Mollusca</taxon>
        <taxon>Gastropoda</taxon>
        <taxon>Heterobranchia</taxon>
        <taxon>Euthyneura</taxon>
        <taxon>Panpulmonata</taxon>
        <taxon>Eupulmonata</taxon>
        <taxon>Stylommatophora</taxon>
        <taxon>Helicina</taxon>
        <taxon>Arionoidea</taxon>
        <taxon>Arionidae</taxon>
        <taxon>Arion</taxon>
    </lineage>
</organism>
<reference evidence="2" key="1">
    <citation type="submission" date="2014-12" db="EMBL/GenBank/DDBJ databases">
        <title>Insight into the proteome of Arion vulgaris.</title>
        <authorList>
            <person name="Aradska J."/>
            <person name="Bulat T."/>
            <person name="Smidak R."/>
            <person name="Sarate P."/>
            <person name="Gangsoo J."/>
            <person name="Sialana F."/>
            <person name="Bilban M."/>
            <person name="Lubec G."/>
        </authorList>
    </citation>
    <scope>NUCLEOTIDE SEQUENCE</scope>
    <source>
        <tissue evidence="2">Skin</tissue>
    </source>
</reference>
<feature type="non-terminal residue" evidence="2">
    <location>
        <position position="74"/>
    </location>
</feature>
<sequence>MSSRKSSWISVITFLLYFYQDQLIQAKIHFVYMTNYCSKSLQVEDSLIMALTSPGSLPLDRDRDFVHCDVDLVA</sequence>
<proteinExistence type="predicted"/>
<protein>
    <submittedName>
        <fullName evidence="2">Uncharacterized protein</fullName>
    </submittedName>
</protein>
<gene>
    <name evidence="2" type="primary">ORF184751</name>
</gene>
<dbReference type="EMBL" id="HACG01044886">
    <property type="protein sequence ID" value="CEK91751.1"/>
    <property type="molecule type" value="Transcribed_RNA"/>
</dbReference>
<dbReference type="AlphaFoldDB" id="A0A0B7BHE9"/>
<name>A0A0B7BHE9_9EUPU</name>
<feature type="chain" id="PRO_5002128190" evidence="1">
    <location>
        <begin position="27"/>
        <end position="74"/>
    </location>
</feature>
<evidence type="ECO:0000313" key="2">
    <source>
        <dbReference type="EMBL" id="CEK91751.1"/>
    </source>
</evidence>
<accession>A0A0B7BHE9</accession>